<proteinExistence type="predicted"/>
<sequence>MALRACAAPWRPLVDPRKDASPRRWRRRRRLREDRLSDLSDDLLLEILRRVDTHTALGAAALSRRWASLPRELPAMDLKVTDILPPRYHRLYLLRDDARESKISSTLLDRRRLNAITGRYERRAMRAMICSVKRLLASRAHRRVERLSLEVFAYSTSPCINRLVVDAVDSWGVRDLEVVATPTGPLAFPDPPPYSFPCGLISRKPAGQSRLRSLRLANCLPPPLRGFTALTTLVLRDLPSTTPAATYEGVVAACPQLQVLHLVSCEFTSTTRRLVLDSPMSEIRELLLDGELMVVELRSLPKLESLTSLHADVILCSTAAAPCLARVSLAFSVGPLEGNSFAALNRRHQDCLIRMLLDFFQGAISVKDLVLRFTGPDMWILPKNPFSAMSNLRRLLVADVPSSWDISWPHLLIQAAPLLESLYVHASHGQDETSQEVLGEASSSSRHHHLKELVVIGFQRTERQMHLVRFAVEISTALKCVSLLKHGHVVDNGPCCDWEVVSYVRIFELVVKKEEMYAEPAERKDSSDSLVNYERREIMSKQASLAGCKRGEEEDGGRDASTATMSSFL</sequence>
<evidence type="ECO:0000313" key="3">
    <source>
        <dbReference type="EMBL" id="KAK1695673.1"/>
    </source>
</evidence>
<protein>
    <recommendedName>
        <fullName evidence="2">F-box domain-containing protein</fullName>
    </recommendedName>
</protein>
<feature type="region of interest" description="Disordered" evidence="1">
    <location>
        <begin position="542"/>
        <end position="569"/>
    </location>
</feature>
<gene>
    <name evidence="3" type="ORF">QYE76_012370</name>
</gene>
<dbReference type="SUPFAM" id="SSF81383">
    <property type="entry name" value="F-box domain"/>
    <property type="match status" value="1"/>
</dbReference>
<dbReference type="InterPro" id="IPR032675">
    <property type="entry name" value="LRR_dom_sf"/>
</dbReference>
<name>A0AAD8X3L4_LOLMU</name>
<dbReference type="AlphaFoldDB" id="A0AAD8X3L4"/>
<dbReference type="SUPFAM" id="SSF52047">
    <property type="entry name" value="RNI-like"/>
    <property type="match status" value="1"/>
</dbReference>
<dbReference type="Proteomes" id="UP001231189">
    <property type="component" value="Unassembled WGS sequence"/>
</dbReference>
<dbReference type="InterPro" id="IPR001810">
    <property type="entry name" value="F-box_dom"/>
</dbReference>
<dbReference type="EMBL" id="JAUUTY010000001">
    <property type="protein sequence ID" value="KAK1695673.1"/>
    <property type="molecule type" value="Genomic_DNA"/>
</dbReference>
<evidence type="ECO:0000259" key="2">
    <source>
        <dbReference type="Pfam" id="PF00646"/>
    </source>
</evidence>
<comment type="caution">
    <text evidence="3">The sequence shown here is derived from an EMBL/GenBank/DDBJ whole genome shotgun (WGS) entry which is preliminary data.</text>
</comment>
<reference evidence="3" key="1">
    <citation type="submission" date="2023-07" db="EMBL/GenBank/DDBJ databases">
        <title>A chromosome-level genome assembly of Lolium multiflorum.</title>
        <authorList>
            <person name="Chen Y."/>
            <person name="Copetti D."/>
            <person name="Kolliker R."/>
            <person name="Studer B."/>
        </authorList>
    </citation>
    <scope>NUCLEOTIDE SEQUENCE</scope>
    <source>
        <strain evidence="3">02402/16</strain>
        <tissue evidence="3">Leaf</tissue>
    </source>
</reference>
<dbReference type="PANTHER" id="PTHR35545:SF22">
    <property type="entry name" value="F-BOX DOMAIN-CONTAINING PROTEIN"/>
    <property type="match status" value="1"/>
</dbReference>
<organism evidence="3 4">
    <name type="scientific">Lolium multiflorum</name>
    <name type="common">Italian ryegrass</name>
    <name type="synonym">Lolium perenne subsp. multiflorum</name>
    <dbReference type="NCBI Taxonomy" id="4521"/>
    <lineage>
        <taxon>Eukaryota</taxon>
        <taxon>Viridiplantae</taxon>
        <taxon>Streptophyta</taxon>
        <taxon>Embryophyta</taxon>
        <taxon>Tracheophyta</taxon>
        <taxon>Spermatophyta</taxon>
        <taxon>Magnoliopsida</taxon>
        <taxon>Liliopsida</taxon>
        <taxon>Poales</taxon>
        <taxon>Poaceae</taxon>
        <taxon>BOP clade</taxon>
        <taxon>Pooideae</taxon>
        <taxon>Poodae</taxon>
        <taxon>Poeae</taxon>
        <taxon>Poeae Chloroplast Group 2 (Poeae type)</taxon>
        <taxon>Loliodinae</taxon>
        <taxon>Loliinae</taxon>
        <taxon>Lolium</taxon>
    </lineage>
</organism>
<feature type="domain" description="F-box" evidence="2">
    <location>
        <begin position="36"/>
        <end position="69"/>
    </location>
</feature>
<dbReference type="Gene3D" id="3.80.10.10">
    <property type="entry name" value="Ribonuclease Inhibitor"/>
    <property type="match status" value="1"/>
</dbReference>
<dbReference type="Pfam" id="PF00646">
    <property type="entry name" value="F-box"/>
    <property type="match status" value="1"/>
</dbReference>
<keyword evidence="4" id="KW-1185">Reference proteome</keyword>
<dbReference type="PANTHER" id="PTHR35545">
    <property type="entry name" value="F-BOX DOMAIN-CONTAINING PROTEIN"/>
    <property type="match status" value="1"/>
</dbReference>
<evidence type="ECO:0000313" key="4">
    <source>
        <dbReference type="Proteomes" id="UP001231189"/>
    </source>
</evidence>
<evidence type="ECO:0000256" key="1">
    <source>
        <dbReference type="SAM" id="MobiDB-lite"/>
    </source>
</evidence>
<dbReference type="InterPro" id="IPR036047">
    <property type="entry name" value="F-box-like_dom_sf"/>
</dbReference>
<accession>A0AAD8X3L4</accession>